<dbReference type="Proteomes" id="UP001604336">
    <property type="component" value="Unassembled WGS sequence"/>
</dbReference>
<dbReference type="InterPro" id="IPR039175">
    <property type="entry name" value="TIM22"/>
</dbReference>
<protein>
    <submittedName>
        <fullName evidence="5">Mitochondrial import inner membrane translocase subunit Tim17/Tim22/Tim23 family protein</fullName>
    </submittedName>
</protein>
<dbReference type="EMBL" id="JBFOLK010000012">
    <property type="protein sequence ID" value="KAL2470686.1"/>
    <property type="molecule type" value="Genomic_DNA"/>
</dbReference>
<proteinExistence type="predicted"/>
<evidence type="ECO:0000313" key="6">
    <source>
        <dbReference type="Proteomes" id="UP001604336"/>
    </source>
</evidence>
<dbReference type="PANTHER" id="PTHR14110">
    <property type="entry name" value="MITOCHONDRIAL IMPORT INNER MEMBRANE TRANSLOCASE SUBUNIT TIM22"/>
    <property type="match status" value="1"/>
</dbReference>
<sequence>MIPRLFEECQQNGAGLLYSSPRNRSFSQRGPGTSTSSAYCSNISLAPPFTAFISDVYEQSDQQMASSDKIPDQMISVSSTSSSSDPWKERILVPTLLAGVAGAGVGLISKHRKAHGLSKISATYAANFAIITGCYCGAREFVRVSRTGKPNDLLNSLIGGFGSGAILGRLQGGQIGAIRYSILFAAVGTTVDYAALKLKPVVSRFIEEKDSWFKLPEWSPIRVLDDEAVAAKRAREQEIYRNVHNLNKEES</sequence>
<evidence type="ECO:0000256" key="1">
    <source>
        <dbReference type="ARBA" id="ARBA00004141"/>
    </source>
</evidence>
<evidence type="ECO:0000256" key="4">
    <source>
        <dbReference type="ARBA" id="ARBA00023136"/>
    </source>
</evidence>
<name>A0ABD1Q3G6_9LAMI</name>
<evidence type="ECO:0000256" key="3">
    <source>
        <dbReference type="ARBA" id="ARBA00022989"/>
    </source>
</evidence>
<dbReference type="PANTHER" id="PTHR14110:SF10">
    <property type="entry name" value="OS04G0376100 PROTEIN"/>
    <property type="match status" value="1"/>
</dbReference>
<keyword evidence="2" id="KW-0812">Transmembrane</keyword>
<evidence type="ECO:0000256" key="2">
    <source>
        <dbReference type="ARBA" id="ARBA00022692"/>
    </source>
</evidence>
<comment type="caution">
    <text evidence="5">The sequence shown here is derived from an EMBL/GenBank/DDBJ whole genome shotgun (WGS) entry which is preliminary data.</text>
</comment>
<dbReference type="AlphaFoldDB" id="A0ABD1Q3G6"/>
<keyword evidence="6" id="KW-1185">Reference proteome</keyword>
<comment type="subcellular location">
    <subcellularLocation>
        <location evidence="1">Membrane</location>
        <topology evidence="1">Multi-pass membrane protein</topology>
    </subcellularLocation>
</comment>
<organism evidence="5 6">
    <name type="scientific">Abeliophyllum distichum</name>
    <dbReference type="NCBI Taxonomy" id="126358"/>
    <lineage>
        <taxon>Eukaryota</taxon>
        <taxon>Viridiplantae</taxon>
        <taxon>Streptophyta</taxon>
        <taxon>Embryophyta</taxon>
        <taxon>Tracheophyta</taxon>
        <taxon>Spermatophyta</taxon>
        <taxon>Magnoliopsida</taxon>
        <taxon>eudicotyledons</taxon>
        <taxon>Gunneridae</taxon>
        <taxon>Pentapetalae</taxon>
        <taxon>asterids</taxon>
        <taxon>lamiids</taxon>
        <taxon>Lamiales</taxon>
        <taxon>Oleaceae</taxon>
        <taxon>Forsythieae</taxon>
        <taxon>Abeliophyllum</taxon>
    </lineage>
</organism>
<keyword evidence="4" id="KW-0472">Membrane</keyword>
<reference evidence="6" key="1">
    <citation type="submission" date="2024-07" db="EMBL/GenBank/DDBJ databases">
        <title>Two chromosome-level genome assemblies of Korean endemic species Abeliophyllum distichum and Forsythia ovata (Oleaceae).</title>
        <authorList>
            <person name="Jang H."/>
        </authorList>
    </citation>
    <scope>NUCLEOTIDE SEQUENCE [LARGE SCALE GENOMIC DNA]</scope>
</reference>
<gene>
    <name evidence="5" type="ORF">Adt_38822</name>
</gene>
<evidence type="ECO:0000313" key="5">
    <source>
        <dbReference type="EMBL" id="KAL2470686.1"/>
    </source>
</evidence>
<accession>A0ABD1Q3G6</accession>
<keyword evidence="3" id="KW-1133">Transmembrane helix</keyword>
<dbReference type="GO" id="GO:0016020">
    <property type="term" value="C:membrane"/>
    <property type="evidence" value="ECO:0007669"/>
    <property type="project" value="UniProtKB-SubCell"/>
</dbReference>